<feature type="domain" description="Regulatory protein YycH-like" evidence="2">
    <location>
        <begin position="35"/>
        <end position="241"/>
    </location>
</feature>
<accession>A0A401FJ60</accession>
<proteinExistence type="predicted"/>
<sequence>MNFKRIELIFLVTFIAIDIFLFGMFRQNMNMQAENVSQDNTNSTIIKEMRNDQIKFGNLSTKQGNAYYISGAQTDDLRSITSQLGNQTPHYVDNEIQSEFKQPVDVDADNPNKTIDKLIKDPSFVASGTDYEYSKDLSTDQTVVYVQKAINHNIYSSEAQIKFFLNTDHQIVNYTQTHLNDVTILREKAETISEQRALIWLYQYNEIPNNTQIVWTKLGYTKLITVAPDIVFIPTWIVAVKLRIHHKFSLRRLTPLRVELFEKPMLNYKMANQMAELVN</sequence>
<comment type="caution">
    <text evidence="3">The sequence shown here is derived from an EMBL/GenBank/DDBJ whole genome shotgun (WGS) entry which is preliminary data.</text>
</comment>
<keyword evidence="1" id="KW-0472">Membrane</keyword>
<dbReference type="Gene3D" id="2.40.128.690">
    <property type="entry name" value="YycH protein, domain 3-like"/>
    <property type="match status" value="1"/>
</dbReference>
<evidence type="ECO:0000313" key="3">
    <source>
        <dbReference type="EMBL" id="GAY72430.1"/>
    </source>
</evidence>
<name>A0A401FJ60_9LACO</name>
<dbReference type="GO" id="GO:0016020">
    <property type="term" value="C:membrane"/>
    <property type="evidence" value="ECO:0007669"/>
    <property type="project" value="InterPro"/>
</dbReference>
<protein>
    <recommendedName>
        <fullName evidence="2">Regulatory protein YycH-like domain-containing protein</fullName>
    </recommendedName>
</protein>
<feature type="transmembrane region" description="Helical" evidence="1">
    <location>
        <begin position="6"/>
        <end position="25"/>
    </location>
</feature>
<evidence type="ECO:0000313" key="4">
    <source>
        <dbReference type="Proteomes" id="UP000286974"/>
    </source>
</evidence>
<evidence type="ECO:0000256" key="1">
    <source>
        <dbReference type="SAM" id="Phobius"/>
    </source>
</evidence>
<organism evidence="3 4">
    <name type="scientific">Lentilactobacillus kosonis</name>
    <dbReference type="NCBI Taxonomy" id="2810561"/>
    <lineage>
        <taxon>Bacteria</taxon>
        <taxon>Bacillati</taxon>
        <taxon>Bacillota</taxon>
        <taxon>Bacilli</taxon>
        <taxon>Lactobacillales</taxon>
        <taxon>Lactobacillaceae</taxon>
        <taxon>Lentilactobacillus</taxon>
    </lineage>
</organism>
<evidence type="ECO:0000259" key="2">
    <source>
        <dbReference type="Pfam" id="PF09648"/>
    </source>
</evidence>
<reference evidence="3 4" key="1">
    <citation type="submission" date="2017-11" db="EMBL/GenBank/DDBJ databases">
        <title>Draft Genome Sequence of Lactobacillus curieae NBRC 111893 isolated from Koso, a Japanese sugar-Vegetable Fermented Beverage.</title>
        <authorList>
            <person name="Chiou T.Y."/>
            <person name="Oshima K."/>
            <person name="Suda W."/>
            <person name="Hattori M."/>
            <person name="Takahashi T."/>
        </authorList>
    </citation>
    <scope>NUCLEOTIDE SEQUENCE [LARGE SCALE GENOMIC DNA]</scope>
    <source>
        <strain evidence="3 4">NBRC111893</strain>
    </source>
</reference>
<dbReference type="EMBL" id="BEXA01000001">
    <property type="protein sequence ID" value="GAY72430.1"/>
    <property type="molecule type" value="Genomic_DNA"/>
</dbReference>
<dbReference type="InterPro" id="IPR018604">
    <property type="entry name" value="YycI-like"/>
</dbReference>
<dbReference type="Proteomes" id="UP000286974">
    <property type="component" value="Unassembled WGS sequence"/>
</dbReference>
<keyword evidence="1" id="KW-1133">Transmembrane helix</keyword>
<dbReference type="AlphaFoldDB" id="A0A401FJ60"/>
<dbReference type="Pfam" id="PF09648">
    <property type="entry name" value="YycI"/>
    <property type="match status" value="1"/>
</dbReference>
<dbReference type="STRING" id="1138822.PL11_004010"/>
<dbReference type="RefSeq" id="WP_225417498.1">
    <property type="nucleotide sequence ID" value="NZ_BEXA01000001.1"/>
</dbReference>
<gene>
    <name evidence="3" type="ORF">NBRC111893_576</name>
</gene>
<keyword evidence="1" id="KW-0812">Transmembrane</keyword>
<keyword evidence="4" id="KW-1185">Reference proteome</keyword>